<accession>A0AAN6XBK9</accession>
<dbReference type="EMBL" id="MU863970">
    <property type="protein sequence ID" value="KAK4197068.1"/>
    <property type="molecule type" value="Genomic_DNA"/>
</dbReference>
<organism evidence="8 9">
    <name type="scientific">Triangularia verruculosa</name>
    <dbReference type="NCBI Taxonomy" id="2587418"/>
    <lineage>
        <taxon>Eukaryota</taxon>
        <taxon>Fungi</taxon>
        <taxon>Dikarya</taxon>
        <taxon>Ascomycota</taxon>
        <taxon>Pezizomycotina</taxon>
        <taxon>Sordariomycetes</taxon>
        <taxon>Sordariomycetidae</taxon>
        <taxon>Sordariales</taxon>
        <taxon>Podosporaceae</taxon>
        <taxon>Triangularia</taxon>
    </lineage>
</organism>
<feature type="chain" id="PRO_5042943756" description="Tetraspanin" evidence="7">
    <location>
        <begin position="20"/>
        <end position="306"/>
    </location>
</feature>
<dbReference type="Pfam" id="PF00335">
    <property type="entry name" value="Tetraspanin"/>
    <property type="match status" value="1"/>
</dbReference>
<comment type="subcellular location">
    <subcellularLocation>
        <location evidence="1">Membrane</location>
        <topology evidence="1">Multi-pass membrane protein</topology>
    </subcellularLocation>
</comment>
<feature type="compositionally biased region" description="Basic and acidic residues" evidence="5">
    <location>
        <begin position="293"/>
        <end position="306"/>
    </location>
</feature>
<comment type="caution">
    <text evidence="8">The sequence shown here is derived from an EMBL/GenBank/DDBJ whole genome shotgun (WGS) entry which is preliminary data.</text>
</comment>
<feature type="region of interest" description="Disordered" evidence="5">
    <location>
        <begin position="218"/>
        <end position="306"/>
    </location>
</feature>
<dbReference type="Proteomes" id="UP001303160">
    <property type="component" value="Unassembled WGS sequence"/>
</dbReference>
<gene>
    <name evidence="8" type="ORF">QBC40DRAFT_309341</name>
</gene>
<sequence>MALLLALYILLITSLTGLAIYEHHTSITLSLPLSPTLTILTLLLPLLSLFTTSITSFSTHHNRKPLLPLLTHALQFTLTLILTTLLTSALTTPFTPCHLQTTWRTLWTSHNAPAIRRIQDALNCCGFRSTKDMSWPFPSSGNTGDAGSCEKQFNRHVPCADPWGEQLAKTAGVDLAVVVVVGLVQVVTLVLFKGQQRQRGRKRGGEWLGRVLEIFTGSGNGDDGGVRRPLLTGGSRSERYLTANRDVEDEDGDEEGDGNGQANGDGHAGTTRTAHTQTQTDRDDGRAGGPRVEVSHHDPWAGAERV</sequence>
<dbReference type="AlphaFoldDB" id="A0AAN6XBK9"/>
<evidence type="ECO:0000256" key="5">
    <source>
        <dbReference type="SAM" id="MobiDB-lite"/>
    </source>
</evidence>
<feature type="compositionally biased region" description="Acidic residues" evidence="5">
    <location>
        <begin position="247"/>
        <end position="257"/>
    </location>
</feature>
<evidence type="ECO:0008006" key="10">
    <source>
        <dbReference type="Google" id="ProtNLM"/>
    </source>
</evidence>
<keyword evidence="3 6" id="KW-1133">Transmembrane helix</keyword>
<protein>
    <recommendedName>
        <fullName evidence="10">Tetraspanin</fullName>
    </recommendedName>
</protein>
<evidence type="ECO:0000256" key="7">
    <source>
        <dbReference type="SAM" id="SignalP"/>
    </source>
</evidence>
<keyword evidence="9" id="KW-1185">Reference proteome</keyword>
<keyword evidence="7" id="KW-0732">Signal</keyword>
<evidence type="ECO:0000256" key="6">
    <source>
        <dbReference type="SAM" id="Phobius"/>
    </source>
</evidence>
<feature type="compositionally biased region" description="Gly residues" evidence="5">
    <location>
        <begin position="258"/>
        <end position="267"/>
    </location>
</feature>
<reference evidence="8" key="2">
    <citation type="submission" date="2023-05" db="EMBL/GenBank/DDBJ databases">
        <authorList>
            <consortium name="Lawrence Berkeley National Laboratory"/>
            <person name="Steindorff A."/>
            <person name="Hensen N."/>
            <person name="Bonometti L."/>
            <person name="Westerberg I."/>
            <person name="Brannstrom I.O."/>
            <person name="Guillou S."/>
            <person name="Cros-Aarteil S."/>
            <person name="Calhoun S."/>
            <person name="Haridas S."/>
            <person name="Kuo A."/>
            <person name="Mondo S."/>
            <person name="Pangilinan J."/>
            <person name="Riley R."/>
            <person name="Labutti K."/>
            <person name="Andreopoulos B."/>
            <person name="Lipzen A."/>
            <person name="Chen C."/>
            <person name="Yanf M."/>
            <person name="Daum C."/>
            <person name="Ng V."/>
            <person name="Clum A."/>
            <person name="Ohm R."/>
            <person name="Martin F."/>
            <person name="Silar P."/>
            <person name="Natvig D."/>
            <person name="Lalanne C."/>
            <person name="Gautier V."/>
            <person name="Ament-Velasquez S.L."/>
            <person name="Kruys A."/>
            <person name="Hutchinson M.I."/>
            <person name="Powell A.J."/>
            <person name="Barry K."/>
            <person name="Miller A.N."/>
            <person name="Grigoriev I.V."/>
            <person name="Debuchy R."/>
            <person name="Gladieux P."/>
            <person name="Thoren M.H."/>
            <person name="Johannesson H."/>
        </authorList>
    </citation>
    <scope>NUCLEOTIDE SEQUENCE</scope>
    <source>
        <strain evidence="8">CBS 315.58</strain>
    </source>
</reference>
<keyword evidence="4 6" id="KW-0472">Membrane</keyword>
<name>A0AAN6XBK9_9PEZI</name>
<feature type="transmembrane region" description="Helical" evidence="6">
    <location>
        <begin position="33"/>
        <end position="54"/>
    </location>
</feature>
<feature type="signal peptide" evidence="7">
    <location>
        <begin position="1"/>
        <end position="19"/>
    </location>
</feature>
<evidence type="ECO:0000313" key="9">
    <source>
        <dbReference type="Proteomes" id="UP001303160"/>
    </source>
</evidence>
<evidence type="ECO:0000256" key="1">
    <source>
        <dbReference type="ARBA" id="ARBA00004141"/>
    </source>
</evidence>
<proteinExistence type="predicted"/>
<feature type="transmembrane region" description="Helical" evidence="6">
    <location>
        <begin position="66"/>
        <end position="86"/>
    </location>
</feature>
<keyword evidence="2 6" id="KW-0812">Transmembrane</keyword>
<evidence type="ECO:0000256" key="3">
    <source>
        <dbReference type="ARBA" id="ARBA00022989"/>
    </source>
</evidence>
<evidence type="ECO:0000313" key="8">
    <source>
        <dbReference type="EMBL" id="KAK4197068.1"/>
    </source>
</evidence>
<evidence type="ECO:0000256" key="4">
    <source>
        <dbReference type="ARBA" id="ARBA00023136"/>
    </source>
</evidence>
<feature type="transmembrane region" description="Helical" evidence="6">
    <location>
        <begin position="171"/>
        <end position="192"/>
    </location>
</feature>
<dbReference type="GO" id="GO:0016020">
    <property type="term" value="C:membrane"/>
    <property type="evidence" value="ECO:0007669"/>
    <property type="project" value="UniProtKB-SubCell"/>
</dbReference>
<evidence type="ECO:0000256" key="2">
    <source>
        <dbReference type="ARBA" id="ARBA00022692"/>
    </source>
</evidence>
<reference evidence="8" key="1">
    <citation type="journal article" date="2023" name="Mol. Phylogenet. Evol.">
        <title>Genome-scale phylogeny and comparative genomics of the fungal order Sordariales.</title>
        <authorList>
            <person name="Hensen N."/>
            <person name="Bonometti L."/>
            <person name="Westerberg I."/>
            <person name="Brannstrom I.O."/>
            <person name="Guillou S."/>
            <person name="Cros-Aarteil S."/>
            <person name="Calhoun S."/>
            <person name="Haridas S."/>
            <person name="Kuo A."/>
            <person name="Mondo S."/>
            <person name="Pangilinan J."/>
            <person name="Riley R."/>
            <person name="LaButti K."/>
            <person name="Andreopoulos B."/>
            <person name="Lipzen A."/>
            <person name="Chen C."/>
            <person name="Yan M."/>
            <person name="Daum C."/>
            <person name="Ng V."/>
            <person name="Clum A."/>
            <person name="Steindorff A."/>
            <person name="Ohm R.A."/>
            <person name="Martin F."/>
            <person name="Silar P."/>
            <person name="Natvig D.O."/>
            <person name="Lalanne C."/>
            <person name="Gautier V."/>
            <person name="Ament-Velasquez S.L."/>
            <person name="Kruys A."/>
            <person name="Hutchinson M.I."/>
            <person name="Powell A.J."/>
            <person name="Barry K."/>
            <person name="Miller A.N."/>
            <person name="Grigoriev I.V."/>
            <person name="Debuchy R."/>
            <person name="Gladieux P."/>
            <person name="Hiltunen Thoren M."/>
            <person name="Johannesson H."/>
        </authorList>
    </citation>
    <scope>NUCLEOTIDE SEQUENCE</scope>
    <source>
        <strain evidence="8">CBS 315.58</strain>
    </source>
</reference>
<feature type="compositionally biased region" description="Low complexity" evidence="5">
    <location>
        <begin position="268"/>
        <end position="279"/>
    </location>
</feature>
<dbReference type="InterPro" id="IPR018499">
    <property type="entry name" value="Tetraspanin/Peripherin"/>
</dbReference>